<evidence type="ECO:0000256" key="1">
    <source>
        <dbReference type="SAM" id="MobiDB-lite"/>
    </source>
</evidence>
<dbReference type="OrthoDB" id="5817230at2759"/>
<dbReference type="Proteomes" id="UP000015453">
    <property type="component" value="Unassembled WGS sequence"/>
</dbReference>
<evidence type="ECO:0000313" key="2">
    <source>
        <dbReference type="EMBL" id="EPS72454.1"/>
    </source>
</evidence>
<comment type="caution">
    <text evidence="2">The sequence shown here is derived from an EMBL/GenBank/DDBJ whole genome shotgun (WGS) entry which is preliminary data.</text>
</comment>
<dbReference type="InterPro" id="IPR053057">
    <property type="entry name" value="XLG_GTP-binding"/>
</dbReference>
<feature type="region of interest" description="Disordered" evidence="1">
    <location>
        <begin position="109"/>
        <end position="166"/>
    </location>
</feature>
<dbReference type="AlphaFoldDB" id="S8CYF7"/>
<dbReference type="PANTHER" id="PTHR36486:SF4">
    <property type="entry name" value="PH DOMAIN-CONTAINING PROTEIN"/>
    <property type="match status" value="1"/>
</dbReference>
<dbReference type="PANTHER" id="PTHR36486">
    <property type="entry name" value="OS01G0977800 PROTEIN"/>
    <property type="match status" value="1"/>
</dbReference>
<feature type="non-terminal residue" evidence="2">
    <location>
        <position position="1"/>
    </location>
</feature>
<keyword evidence="3" id="KW-1185">Reference proteome</keyword>
<organism evidence="2 3">
    <name type="scientific">Genlisea aurea</name>
    <dbReference type="NCBI Taxonomy" id="192259"/>
    <lineage>
        <taxon>Eukaryota</taxon>
        <taxon>Viridiplantae</taxon>
        <taxon>Streptophyta</taxon>
        <taxon>Embryophyta</taxon>
        <taxon>Tracheophyta</taxon>
        <taxon>Spermatophyta</taxon>
        <taxon>Magnoliopsida</taxon>
        <taxon>eudicotyledons</taxon>
        <taxon>Gunneridae</taxon>
        <taxon>Pentapetalae</taxon>
        <taxon>asterids</taxon>
        <taxon>lamiids</taxon>
        <taxon>Lamiales</taxon>
        <taxon>Lentibulariaceae</taxon>
        <taxon>Genlisea</taxon>
    </lineage>
</organism>
<feature type="compositionally biased region" description="Polar residues" evidence="1">
    <location>
        <begin position="139"/>
        <end position="149"/>
    </location>
</feature>
<sequence length="453" mass="49519">GASQICRVLISEPRMNMAVELPTLVKNGVEYSFALEYDGPPITGDLPRALPINMDLIPVASVVSPVPFSDKLPLPVVQPIAASDSLLGKKLLKDFRLSSSSVEFLNVSPTSVIPSEPPRNSDPNQEGSYSKDFGLGTEPSVSPSSISNTGERDPENNSSDFECCNLPGEEVANEDESSYVGRDRLCELIGAIDSSGVLESSDSFEKSQRQLSGTSHKSIVSCSLKEKMEFIESNRTDWLSNESVLSVDYLAASSSRISSCIFGDGNCDSIRDPKAAGSSMVKFCDIQSDDGSAVEKFSRSQSQVVRGKKQLGVKAKKGACYRCFKGNRFSEKEVCLVCEAKYCPDCVLRAMGSMPEGRKCVTCIGYPINESKRSNLGKCSRMLRRLLNDLEVQQIMKAEKMCEVNQLPPEYISVNGITLCNQELIVLQNSSNPPKKLKPGKYWYDKVSGLWGK</sequence>
<proteinExistence type="predicted"/>
<feature type="non-terminal residue" evidence="2">
    <location>
        <position position="453"/>
    </location>
</feature>
<name>S8CYF7_9LAMI</name>
<accession>S8CYF7</accession>
<dbReference type="EMBL" id="AUSU01000832">
    <property type="protein sequence ID" value="EPS72454.1"/>
    <property type="molecule type" value="Genomic_DNA"/>
</dbReference>
<reference evidence="2 3" key="1">
    <citation type="journal article" date="2013" name="BMC Genomics">
        <title>The miniature genome of a carnivorous plant Genlisea aurea contains a low number of genes and short non-coding sequences.</title>
        <authorList>
            <person name="Leushkin E.V."/>
            <person name="Sutormin R.A."/>
            <person name="Nabieva E.R."/>
            <person name="Penin A.A."/>
            <person name="Kondrashov A.S."/>
            <person name="Logacheva M.D."/>
        </authorList>
    </citation>
    <scope>NUCLEOTIDE SEQUENCE [LARGE SCALE GENOMIC DNA]</scope>
</reference>
<evidence type="ECO:0000313" key="3">
    <source>
        <dbReference type="Proteomes" id="UP000015453"/>
    </source>
</evidence>
<gene>
    <name evidence="2" type="ORF">M569_02305</name>
</gene>
<protein>
    <submittedName>
        <fullName evidence="2">Uncharacterized protein</fullName>
    </submittedName>
</protein>